<dbReference type="InterPro" id="IPR006427">
    <property type="entry name" value="Portal_HK97"/>
</dbReference>
<dbReference type="Proteomes" id="UP000730482">
    <property type="component" value="Unassembled WGS sequence"/>
</dbReference>
<sequence length="430" mass="45782">MTILRRASNGIRERRFFAPSGSGSGDPWAIPSNGTLAAFTSSGVPVTEETALSLLAVTACVRIISEAVCGLPFDAVRMRGKVREQLDPAPIIIADPFGGALNPRLISRRVGFGQIMVSLLLRGNAFALVLSRDGRGYPNRLTVLHPDRVEVSLDSAGQKIFKVNKVEIDPYDMVHLVGMSFPGQPVGLSVITYARQAIGLGLAAEEFGAKFFGAGAHLSGIIEVPGDLDNDRARQLKERFSAIHTGLRTAHAVGVLTGGAKFAPISVTPEDAQFLGTRAAQNLDIAMLFGVPPHMLGQVDRTTSWGTGIEQQTLGFLKYTLEAWLGRLEDAFTPLLPRPQVARFNLAGLLRTDTVSRFGVYTQARTASIFTTNEIRALEDYPPIEGGDDIGMPLNSATAGSSATENAPDGPAAESDEQSSNGPPEGNSES</sequence>
<reference evidence="2 3" key="1">
    <citation type="submission" date="2020-02" db="EMBL/GenBank/DDBJ databases">
        <title>Acidophilic actinobacteria isolated from forest soil.</title>
        <authorList>
            <person name="Golinska P."/>
        </authorList>
    </citation>
    <scope>NUCLEOTIDE SEQUENCE [LARGE SCALE GENOMIC DNA]</scope>
    <source>
        <strain evidence="2 3">NL8</strain>
    </source>
</reference>
<organism evidence="2 3">
    <name type="scientific">Catenulispora pinistramenti</name>
    <dbReference type="NCBI Taxonomy" id="2705254"/>
    <lineage>
        <taxon>Bacteria</taxon>
        <taxon>Bacillati</taxon>
        <taxon>Actinomycetota</taxon>
        <taxon>Actinomycetes</taxon>
        <taxon>Catenulisporales</taxon>
        <taxon>Catenulisporaceae</taxon>
        <taxon>Catenulispora</taxon>
    </lineage>
</organism>
<evidence type="ECO:0000313" key="3">
    <source>
        <dbReference type="Proteomes" id="UP000730482"/>
    </source>
</evidence>
<dbReference type="InterPro" id="IPR006944">
    <property type="entry name" value="Phage/GTA_portal"/>
</dbReference>
<dbReference type="Pfam" id="PF04860">
    <property type="entry name" value="Phage_portal"/>
    <property type="match status" value="1"/>
</dbReference>
<dbReference type="NCBIfam" id="TIGR01537">
    <property type="entry name" value="portal_HK97"/>
    <property type="match status" value="1"/>
</dbReference>
<evidence type="ECO:0000313" key="2">
    <source>
        <dbReference type="EMBL" id="MBS2548808.1"/>
    </source>
</evidence>
<name>A0ABS5KRY2_9ACTN</name>
<accession>A0ABS5KRY2</accession>
<comment type="caution">
    <text evidence="2">The sequence shown here is derived from an EMBL/GenBank/DDBJ whole genome shotgun (WGS) entry which is preliminary data.</text>
</comment>
<feature type="region of interest" description="Disordered" evidence="1">
    <location>
        <begin position="381"/>
        <end position="430"/>
    </location>
</feature>
<evidence type="ECO:0000256" key="1">
    <source>
        <dbReference type="SAM" id="MobiDB-lite"/>
    </source>
</evidence>
<proteinExistence type="predicted"/>
<protein>
    <submittedName>
        <fullName evidence="2">Phage portal protein</fullName>
    </submittedName>
</protein>
<keyword evidence="3" id="KW-1185">Reference proteome</keyword>
<dbReference type="EMBL" id="JAAFYZ010000056">
    <property type="protein sequence ID" value="MBS2548808.1"/>
    <property type="molecule type" value="Genomic_DNA"/>
</dbReference>
<gene>
    <name evidence="2" type="ORF">KGQ19_18235</name>
</gene>
<feature type="compositionally biased region" description="Polar residues" evidence="1">
    <location>
        <begin position="395"/>
        <end position="405"/>
    </location>
</feature>
<feature type="compositionally biased region" description="Polar residues" evidence="1">
    <location>
        <begin position="418"/>
        <end position="430"/>
    </location>
</feature>
<dbReference type="RefSeq" id="WP_212010386.1">
    <property type="nucleotide sequence ID" value="NZ_JAAFYZ010000056.1"/>
</dbReference>